<dbReference type="Proteomes" id="UP000076798">
    <property type="component" value="Unassembled WGS sequence"/>
</dbReference>
<organism evidence="1 2">
    <name type="scientific">Sistotremastrum suecicum HHB10207 ss-3</name>
    <dbReference type="NCBI Taxonomy" id="1314776"/>
    <lineage>
        <taxon>Eukaryota</taxon>
        <taxon>Fungi</taxon>
        <taxon>Dikarya</taxon>
        <taxon>Basidiomycota</taxon>
        <taxon>Agaricomycotina</taxon>
        <taxon>Agaricomycetes</taxon>
        <taxon>Sistotremastrales</taxon>
        <taxon>Sistotremastraceae</taxon>
        <taxon>Sistotremastrum</taxon>
    </lineage>
</organism>
<sequence length="423" mass="46502">MDEVATALTNPLACLDRNVFPFVLPAAIWEDDKPFIPSVGMYMSGEFSAARFKKKVFEFAVAGFPLPPKLRFFAPSVEELGEALLANVRDMVCSGRIDCSTLLNPSRTFVVDNGNGAIGEGVEREALHLALKKAMEPFSSFATNLQDAHCSLTIMFPHNPCDAPMERQRALIVLGILCALTVLHFGQPEPFGPAFVKLVMHDLNIDSLTPGFIQYYYPQLHQLLLRWRDLGPGGIVKDSPHFKDFDQHFQSYHNASILAYAGTTSNPRTDAMHKLFMRDMLLNAVIGANVIGHCELKAFMVGFGLPVRNGFEWIKAVHSFEGGSEGFLRLVYSTPSAANIAEHLDINGGDYPINGSTFATALLEFLVGSGIPCPTITMASSHMISSDVDLQKADDPDFRARMFCYAICGRPASSEKIRPYVIG</sequence>
<proteinExistence type="predicted"/>
<dbReference type="AlphaFoldDB" id="A0A165WFK9"/>
<reference evidence="1 2" key="1">
    <citation type="journal article" date="2016" name="Mol. Biol. Evol.">
        <title>Comparative Genomics of Early-Diverging Mushroom-Forming Fungi Provides Insights into the Origins of Lignocellulose Decay Capabilities.</title>
        <authorList>
            <person name="Nagy L.G."/>
            <person name="Riley R."/>
            <person name="Tritt A."/>
            <person name="Adam C."/>
            <person name="Daum C."/>
            <person name="Floudas D."/>
            <person name="Sun H."/>
            <person name="Yadav J.S."/>
            <person name="Pangilinan J."/>
            <person name="Larsson K.H."/>
            <person name="Matsuura K."/>
            <person name="Barry K."/>
            <person name="Labutti K."/>
            <person name="Kuo R."/>
            <person name="Ohm R.A."/>
            <person name="Bhattacharya S.S."/>
            <person name="Shirouzu T."/>
            <person name="Yoshinaga Y."/>
            <person name="Martin F.M."/>
            <person name="Grigoriev I.V."/>
            <person name="Hibbett D.S."/>
        </authorList>
    </citation>
    <scope>NUCLEOTIDE SEQUENCE [LARGE SCALE GENOMIC DNA]</scope>
    <source>
        <strain evidence="1 2">HHB10207 ss-3</strain>
    </source>
</reference>
<name>A0A165WFK9_9AGAM</name>
<keyword evidence="2" id="KW-1185">Reference proteome</keyword>
<accession>A0A165WFK9</accession>
<dbReference type="EMBL" id="KV428869">
    <property type="protein sequence ID" value="KZT31096.1"/>
    <property type="molecule type" value="Genomic_DNA"/>
</dbReference>
<dbReference type="OrthoDB" id="3214991at2759"/>
<evidence type="ECO:0000313" key="2">
    <source>
        <dbReference type="Proteomes" id="UP000076798"/>
    </source>
</evidence>
<evidence type="ECO:0000313" key="1">
    <source>
        <dbReference type="EMBL" id="KZT31096.1"/>
    </source>
</evidence>
<gene>
    <name evidence="1" type="ORF">SISSUDRAFT_1068105</name>
</gene>
<protein>
    <submittedName>
        <fullName evidence="1">Uncharacterized protein</fullName>
    </submittedName>
</protein>